<dbReference type="Gene3D" id="2.60.40.1080">
    <property type="match status" value="1"/>
</dbReference>
<dbReference type="Pfam" id="PF24935">
    <property type="entry name" value="Ig_NUP210_6th"/>
    <property type="match status" value="1"/>
</dbReference>
<dbReference type="InterPro" id="IPR045197">
    <property type="entry name" value="NUP210-like"/>
</dbReference>
<keyword evidence="6" id="KW-0472">Membrane</keyword>
<evidence type="ECO:0000256" key="6">
    <source>
        <dbReference type="ARBA" id="ARBA00023136"/>
    </source>
</evidence>
<dbReference type="PANTHER" id="PTHR23019">
    <property type="entry name" value="NUCLEAR PORE MEMBRANE GLYCOPROTEIN GP210-RELATED"/>
    <property type="match status" value="1"/>
</dbReference>
<dbReference type="VEuPathDB" id="VectorBase:PHUM162540"/>
<dbReference type="InterPro" id="IPR055096">
    <property type="entry name" value="Ig_NUP210_1st"/>
</dbReference>
<comment type="subcellular location">
    <subcellularLocation>
        <location evidence="1">Nucleus membrane</location>
        <topology evidence="1">Single-pass membrane protein</topology>
    </subcellularLocation>
</comment>
<dbReference type="FunCoup" id="E0VFM6">
    <property type="interactions" value="1315"/>
</dbReference>
<evidence type="ECO:0000256" key="9">
    <source>
        <dbReference type="SAM" id="MobiDB-lite"/>
    </source>
</evidence>
<dbReference type="GO" id="GO:0005643">
    <property type="term" value="C:nuclear pore"/>
    <property type="evidence" value="ECO:0007669"/>
    <property type="project" value="TreeGrafter"/>
</dbReference>
<evidence type="ECO:0000256" key="7">
    <source>
        <dbReference type="ARBA" id="ARBA00023180"/>
    </source>
</evidence>
<dbReference type="KEGG" id="phu:Phum_PHUM162540"/>
<reference evidence="13" key="3">
    <citation type="submission" date="2020-05" db="UniProtKB">
        <authorList>
            <consortium name="EnsemblMetazoa"/>
        </authorList>
    </citation>
    <scope>IDENTIFICATION</scope>
    <source>
        <strain evidence="13">USDA</strain>
    </source>
</reference>
<dbReference type="Pfam" id="PF24902">
    <property type="entry name" value="Ig_NUP210_9th"/>
    <property type="match status" value="1"/>
</dbReference>
<feature type="region of interest" description="Disordered" evidence="9">
    <location>
        <begin position="1901"/>
        <end position="1923"/>
    </location>
</feature>
<dbReference type="Pfam" id="PF22962">
    <property type="entry name" value="Ig_NUP210_7th"/>
    <property type="match status" value="1"/>
</dbReference>
<dbReference type="Proteomes" id="UP000009046">
    <property type="component" value="Unassembled WGS sequence"/>
</dbReference>
<evidence type="ECO:0000256" key="5">
    <source>
        <dbReference type="ARBA" id="ARBA00022989"/>
    </source>
</evidence>
<evidence type="ECO:0000256" key="8">
    <source>
        <dbReference type="ARBA" id="ARBA00023242"/>
    </source>
</evidence>
<dbReference type="SMART" id="SM00635">
    <property type="entry name" value="BID_2"/>
    <property type="match status" value="2"/>
</dbReference>
<dbReference type="InterPro" id="IPR058779">
    <property type="entry name" value="Ig_NUP210_13th"/>
</dbReference>
<protein>
    <submittedName>
        <fullName evidence="12">Nuclear pore membrane glycoprotein 210, putative</fullName>
    </submittedName>
</protein>
<name>E0VFM6_PEDHC</name>
<dbReference type="Pfam" id="PF25354">
    <property type="entry name" value="Ig_NUP210_16th"/>
    <property type="match status" value="1"/>
</dbReference>
<dbReference type="InterPro" id="IPR055095">
    <property type="entry name" value="NUP210_Ig_C"/>
</dbReference>
<dbReference type="InterPro" id="IPR055099">
    <property type="entry name" value="Ig_NUP210_7th"/>
</dbReference>
<evidence type="ECO:0000259" key="11">
    <source>
        <dbReference type="SMART" id="SM00635"/>
    </source>
</evidence>
<keyword evidence="14" id="KW-1185">Reference proteome</keyword>
<evidence type="ECO:0000313" key="12">
    <source>
        <dbReference type="EMBL" id="EEB12182.1"/>
    </source>
</evidence>
<feature type="domain" description="BIG2" evidence="11">
    <location>
        <begin position="443"/>
        <end position="521"/>
    </location>
</feature>
<dbReference type="Pfam" id="PF22967">
    <property type="entry name" value="Ig_NUP210_1st"/>
    <property type="match status" value="1"/>
</dbReference>
<dbReference type="InterPro" id="IPR055094">
    <property type="entry name" value="NUP210_Ig15"/>
</dbReference>
<reference evidence="12" key="1">
    <citation type="submission" date="2007-04" db="EMBL/GenBank/DDBJ databases">
        <title>Annotation of Pediculus humanus corporis strain USDA.</title>
        <authorList>
            <person name="Kirkness E."/>
            <person name="Hannick L."/>
            <person name="Hass B."/>
            <person name="Bruggner R."/>
            <person name="Lawson D."/>
            <person name="Bidwell S."/>
            <person name="Joardar V."/>
            <person name="Caler E."/>
            <person name="Walenz B."/>
            <person name="Inman J."/>
            <person name="Schobel S."/>
            <person name="Galinsky K."/>
            <person name="Amedeo P."/>
            <person name="Strausberg R."/>
        </authorList>
    </citation>
    <scope>NUCLEOTIDE SEQUENCE</scope>
    <source>
        <strain evidence="12">USDA</strain>
    </source>
</reference>
<keyword evidence="7" id="KW-0325">Glycoprotein</keyword>
<dbReference type="CTD" id="8236573"/>
<accession>E0VFM6</accession>
<dbReference type="InterPro" id="IPR056897">
    <property type="entry name" value="Ig_NUP210_4th"/>
</dbReference>
<organism>
    <name type="scientific">Pediculus humanus subsp. corporis</name>
    <name type="common">Body louse</name>
    <dbReference type="NCBI Taxonomy" id="121224"/>
    <lineage>
        <taxon>Eukaryota</taxon>
        <taxon>Metazoa</taxon>
        <taxon>Ecdysozoa</taxon>
        <taxon>Arthropoda</taxon>
        <taxon>Hexapoda</taxon>
        <taxon>Insecta</taxon>
        <taxon>Pterygota</taxon>
        <taxon>Neoptera</taxon>
        <taxon>Paraneoptera</taxon>
        <taxon>Psocodea</taxon>
        <taxon>Troctomorpha</taxon>
        <taxon>Phthiraptera</taxon>
        <taxon>Anoplura</taxon>
        <taxon>Pediculidae</taxon>
        <taxon>Pediculus</taxon>
    </lineage>
</organism>
<dbReference type="Pfam" id="PF26181">
    <property type="entry name" value="Ig_NUP210_13th"/>
    <property type="match status" value="1"/>
</dbReference>
<dbReference type="OrthoDB" id="361283at2759"/>
<dbReference type="EMBL" id="DS235120">
    <property type="protein sequence ID" value="EEB12182.1"/>
    <property type="molecule type" value="Genomic_DNA"/>
</dbReference>
<evidence type="ECO:0000256" key="10">
    <source>
        <dbReference type="SAM" id="SignalP"/>
    </source>
</evidence>
<dbReference type="RefSeq" id="XP_002424920.1">
    <property type="nucleotide sequence ID" value="XM_002424875.1"/>
</dbReference>
<evidence type="ECO:0000313" key="14">
    <source>
        <dbReference type="Proteomes" id="UP000009046"/>
    </source>
</evidence>
<gene>
    <name evidence="13" type="primary">8236573</name>
    <name evidence="12" type="ORF">Phum_PHUM162540</name>
</gene>
<comment type="similarity">
    <text evidence="2">Belongs to the NUP210 family.</text>
</comment>
<evidence type="ECO:0000256" key="3">
    <source>
        <dbReference type="ARBA" id="ARBA00022692"/>
    </source>
</evidence>
<keyword evidence="3" id="KW-0812">Transmembrane</keyword>
<dbReference type="InterPro" id="IPR057586">
    <property type="entry name" value="Ig_NUP210_16th"/>
</dbReference>
<dbReference type="EnsemblMetazoa" id="PHUM162540-RA">
    <property type="protein sequence ID" value="PHUM162540-PA"/>
    <property type="gene ID" value="PHUM162540"/>
</dbReference>
<keyword evidence="4 10" id="KW-0732">Signal</keyword>
<keyword evidence="8" id="KW-0539">Nucleus</keyword>
<dbReference type="InterPro" id="IPR008964">
    <property type="entry name" value="Invasin/intimin_cell_adhesion"/>
</dbReference>
<dbReference type="Pfam" id="PF22969">
    <property type="entry name" value="Ig_NUP210_2nd"/>
    <property type="match status" value="1"/>
</dbReference>
<dbReference type="InterPro" id="IPR055098">
    <property type="entry name" value="Ig_NUP210_3rd"/>
</dbReference>
<dbReference type="GeneID" id="8236573"/>
<dbReference type="Pfam" id="PF26182">
    <property type="entry name" value="Ig_NUP210_5th"/>
    <property type="match status" value="1"/>
</dbReference>
<dbReference type="InterPro" id="IPR003343">
    <property type="entry name" value="Big_2"/>
</dbReference>
<dbReference type="InterPro" id="IPR055097">
    <property type="entry name" value="Ig_NUP210_2nd"/>
</dbReference>
<keyword evidence="5" id="KW-1133">Transmembrane helix</keyword>
<feature type="chain" id="PRO_5011412404" evidence="10">
    <location>
        <begin position="23"/>
        <end position="1923"/>
    </location>
</feature>
<dbReference type="Pfam" id="PF24991">
    <property type="entry name" value="Ig_NUP210_4th"/>
    <property type="match status" value="1"/>
</dbReference>
<feature type="domain" description="BIG2" evidence="11">
    <location>
        <begin position="1081"/>
        <end position="1160"/>
    </location>
</feature>
<dbReference type="HOGENOM" id="CLU_001205_1_1_1"/>
<dbReference type="Pfam" id="PF22957">
    <property type="entry name" value="NUP210_Ig"/>
    <property type="match status" value="1"/>
</dbReference>
<dbReference type="PANTHER" id="PTHR23019:SF0">
    <property type="entry name" value="NUCLEAR PORE MEMBRANE GLYCOPROTEIN 210"/>
    <property type="match status" value="1"/>
</dbReference>
<sequence>MAFLFVFKIAICLAVIYSPLSAGSKLNVPRVLLPLFHDFTTNFTLEVKDSGCYKWSTLRPNILSLKQLYIDPELGCSSEVVISAKTKEFHRNSDTVLAEDVHSGQILRCEVIVDVIHSLNLFTTTREIFLEESPELFEVQAFDDQGNTFSTLLGVEFSWSFQSGNLGINKANLSSECHVVRHIPFHESPYETPPSVAQFDKTDLKGHIILLEGVQTGICTITVCLPYYEYRDVTPVSVQLMVLTNLIINPPEVSILLGDEVNYKLFQVQHGKVNEIFFPSKQYYLQSENSKCVSVNPNTGVAYGFSYCKTKVILIDRNVISSIGNDIKPSTATIYVTPPHQLILSILPSKKWAVIVGTTYEVVVEIYNEDGRKMYLGDRVEVKSFIDEEYFKINNLCSNGTYFAGIPLKPGQAKVTAVLLGVIDSNGAMRKSDHLSAEAIMHIYNAIEVSPPAVFLPWDPETKCKYEIPLTVTGGDGNFLWTSSNNTIAVVTQMGLVKTLEEGNVVISALMTQNHYNKGTSEFFITKPVRIEILDYIMEAPIGTPIQLFIVLYGVIRGTEMPFTLCDALTFDVGLSDDNFDYIPGNSSFRVGPSCASITLIGKSPGATKVSVNYKHLEATTVIATHRKLVVFNPKSSTTILAVATSRNIAFVGGPRPWAIRPSENSHYLTNIIDPKKENWNDVVEFKEIVDKSQSQHRDFYVYHVVCLKLGTVTLNLKVINKIPASNNKPTEESVNVTVICGKPRYLVLIPVIKKADASKCPMHLSSERIISQNYKDIELEIIVNDVQGNKFDNISSLLIEWSLSHNSLAKLINPTVLKAVTIKEEGIAFPSRFYQIIKPKGRTGVLDVKAKVVGYNKQNFGKFDVIFECPAFPEKNKKGRLETPEICVNLNIILVNDTIVIPNTTEIYNHESSVGTVQISQGSGFYDFLLSIKNILSLKYLEETRFIELRPLSVGKVTISIVDLCLESKPVLLEVSIYSIGSIKLDVMEKVEKGKSITAVVSLYNEIGQKLNSVPDIELIRLKPLAESNIIKVKPYQDKNVLPGEVKYLVNGVELGTTYLKFTAGCPGQEVYSKSSQIQVFPGLTVYPRNVTMLVGSTLQVSTFDGPADGFVEFHIEKPSLAKVDCDGVIEGIKIGKTRLLARSVSTLRETGEKVIDSEDFIEVNIVPLKGVSIHSPITRIVQGAVMPLWAVGCPEDLDSLRLGSTKYDLLFFWEINNENNAQIKTIFQDMGIQVPESDQVTMRFKALKPGRVIITLTVEVPPQISGTVRKSIFTDSLIVEIYPSLELLKPANMNFRSLILSADSEAYLRTNREGIGSGKIQYYVSPLPGPNENTDSNTNCVVTVSDNGKAKTYNNFGRVAVSFKITEDFGLKTWHSVTVDVKPVHYIMLNVDSKLKIRSTEQVQVLPSGLDIDFYVTFHDNFGNEFDSVQSNILLESNQKGSLHFGRGETNNSVVVSVISKGYSMLKIWDDKVPHKPSDYVKIHTGDIIFPLHRQVTVGDVICFRMPLTCGEDPATAWSVSDSYMIQFCDEIAVGLALNKLGEVQISYQSKKKLTTVLEIMPIQKIEFLPTEVVLSTVLGTEYLIPLVLKSSVDSNDKFNNLISYNGSCNAGSENFKVTTFPYICTVGFDNPIPPMDIRSIYKVSPEFDIRTGYYSCKLTVVCNPSKKISTLTESIVINAELLLEDISATPQILNILPGVFIQNTELKVSQSKPNDVLTVIGIQDTLIEIKVLPEYKNLISINNGEETFNSKSFGVEVDESWWTMEDPPQLSVMVWSKVTDQKIKIPIRCIGPNVAGGSEEQSKWLQWTVGLFVLFISSLGSSIGKEKYDEVLMLNITNEFSSLISVLYCNYIRPLRPTGYYTAESYFAMPYGQGMVPCPTNPIGQPSEDNLYVRPFGESPVYGSPQRHRGTGNRGVTFSQ</sequence>
<dbReference type="InterPro" id="IPR056898">
    <property type="entry name" value="Ig_NUP210_6th"/>
</dbReference>
<dbReference type="InParanoid" id="E0VFM6"/>
<dbReference type="STRING" id="121224.E0VFM6"/>
<dbReference type="Pfam" id="PF26184">
    <property type="entry name" value="Ig_NUP210_8th"/>
    <property type="match status" value="1"/>
</dbReference>
<dbReference type="eggNOG" id="KOG1833">
    <property type="taxonomic scope" value="Eukaryota"/>
</dbReference>
<dbReference type="SUPFAM" id="SSF49373">
    <property type="entry name" value="Invasin/intimin cell-adhesion fragments"/>
    <property type="match status" value="1"/>
</dbReference>
<evidence type="ECO:0000256" key="1">
    <source>
        <dbReference type="ARBA" id="ARBA00004590"/>
    </source>
</evidence>
<proteinExistence type="inferred from homology"/>
<evidence type="ECO:0000256" key="4">
    <source>
        <dbReference type="ARBA" id="ARBA00022729"/>
    </source>
</evidence>
<dbReference type="InterPro" id="IPR056899">
    <property type="entry name" value="Ig_NUP210_9th"/>
</dbReference>
<dbReference type="Pfam" id="PF22959">
    <property type="entry name" value="Ig_NUP210_15th"/>
    <property type="match status" value="1"/>
</dbReference>
<evidence type="ECO:0000313" key="13">
    <source>
        <dbReference type="EnsemblMetazoa" id="PHUM162540-PA"/>
    </source>
</evidence>
<feature type="signal peptide" evidence="10">
    <location>
        <begin position="1"/>
        <end position="22"/>
    </location>
</feature>
<dbReference type="GO" id="GO:0031965">
    <property type="term" value="C:nuclear membrane"/>
    <property type="evidence" value="ECO:0007669"/>
    <property type="project" value="UniProtKB-SubCell"/>
</dbReference>
<dbReference type="Pfam" id="PF22963">
    <property type="entry name" value="Ig_NUP210_3rd"/>
    <property type="match status" value="1"/>
</dbReference>
<evidence type="ECO:0000256" key="2">
    <source>
        <dbReference type="ARBA" id="ARBA00007313"/>
    </source>
</evidence>
<reference evidence="12" key="2">
    <citation type="submission" date="2007-04" db="EMBL/GenBank/DDBJ databases">
        <title>The genome of the human body louse.</title>
        <authorList>
            <consortium name="The Human Body Louse Genome Consortium"/>
            <person name="Kirkness E."/>
            <person name="Walenz B."/>
            <person name="Hass B."/>
            <person name="Bruggner R."/>
            <person name="Strausberg R."/>
        </authorList>
    </citation>
    <scope>NUCLEOTIDE SEQUENCE</scope>
    <source>
        <strain evidence="12">USDA</strain>
    </source>
</reference>
<dbReference type="OMA" id="HNMYEGT"/>
<dbReference type="EMBL" id="AAZO01001900">
    <property type="status" value="NOT_ANNOTATED_CDS"/>
    <property type="molecule type" value="Genomic_DNA"/>
</dbReference>